<reference evidence="4 5" key="1">
    <citation type="submission" date="2024-02" db="EMBL/GenBank/DDBJ databases">
        <title>Haloferula sargassicola NBRC 104335.</title>
        <authorList>
            <person name="Ichikawa N."/>
            <person name="Katano-Makiyama Y."/>
            <person name="Hidaka K."/>
        </authorList>
    </citation>
    <scope>NUCLEOTIDE SEQUENCE [LARGE SCALE GENOMIC DNA]</scope>
    <source>
        <strain evidence="4 5">NBRC 104335</strain>
    </source>
</reference>
<proteinExistence type="predicted"/>
<name>A0ABP9UPD0_9BACT</name>
<dbReference type="Pfam" id="PF13280">
    <property type="entry name" value="WYL"/>
    <property type="match status" value="1"/>
</dbReference>
<protein>
    <recommendedName>
        <fullName evidence="6">WYL domain-containing protein</fullName>
    </recommendedName>
</protein>
<organism evidence="4 5">
    <name type="scientific">Haloferula sargassicola</name>
    <dbReference type="NCBI Taxonomy" id="490096"/>
    <lineage>
        <taxon>Bacteria</taxon>
        <taxon>Pseudomonadati</taxon>
        <taxon>Verrucomicrobiota</taxon>
        <taxon>Verrucomicrobiia</taxon>
        <taxon>Verrucomicrobiales</taxon>
        <taxon>Verrucomicrobiaceae</taxon>
        <taxon>Haloferula</taxon>
    </lineage>
</organism>
<feature type="domain" description="WYL" evidence="1">
    <location>
        <begin position="127"/>
        <end position="190"/>
    </location>
</feature>
<feature type="domain" description="DNA-binding transcriptional repressor CapW C-terminal dimerisation" evidence="2">
    <location>
        <begin position="211"/>
        <end position="264"/>
    </location>
</feature>
<evidence type="ECO:0008006" key="6">
    <source>
        <dbReference type="Google" id="ProtNLM"/>
    </source>
</evidence>
<evidence type="ECO:0000313" key="4">
    <source>
        <dbReference type="EMBL" id="GAA5481874.1"/>
    </source>
</evidence>
<accession>A0ABP9UPD0</accession>
<dbReference type="InterPro" id="IPR059019">
    <property type="entry name" value="WHD_CapW"/>
</dbReference>
<evidence type="ECO:0000313" key="5">
    <source>
        <dbReference type="Proteomes" id="UP001476282"/>
    </source>
</evidence>
<keyword evidence="5" id="KW-1185">Reference proteome</keyword>
<dbReference type="PIRSF" id="PIRSF015558">
    <property type="entry name" value="Txn_reg_DeoR_prd"/>
    <property type="match status" value="1"/>
</dbReference>
<dbReference type="RefSeq" id="WP_353566022.1">
    <property type="nucleotide sequence ID" value="NZ_BAABRI010000005.1"/>
</dbReference>
<evidence type="ECO:0000259" key="3">
    <source>
        <dbReference type="Pfam" id="PF26109"/>
    </source>
</evidence>
<dbReference type="EMBL" id="BAABRI010000005">
    <property type="protein sequence ID" value="GAA5481874.1"/>
    <property type="molecule type" value="Genomic_DNA"/>
</dbReference>
<dbReference type="Pfam" id="PF26107">
    <property type="entry name" value="BrxR_CTD"/>
    <property type="match status" value="1"/>
</dbReference>
<sequence length="272" mass="30832">MGNATSMENWAARERLRLIERAVWWRGWIGRPDLVAMFGISSAQASSDLQKYQELNPGALNYQMSRKRYEGAEGMRCVLHEPRLEEGMAVFLGDKVAVGATAEFVGTGRVEMVKVPRRPVSAEVERRIFLAVCAGLRLEVNYHSVSSGRSGQRMIVPRAFAHDGLRWHVRAWCGRNGAWQDFVLGRISRASWPESVKEEPPVDESWETFETLQYRINPSLSAERRAALAMDYGVGKSGILKLRCRRAMRQYVEAMLRVPVETKRLPGHFVPA</sequence>
<dbReference type="Pfam" id="PF26109">
    <property type="entry name" value="WHD_BrxR"/>
    <property type="match status" value="1"/>
</dbReference>
<dbReference type="PROSITE" id="PS52050">
    <property type="entry name" value="WYL"/>
    <property type="match status" value="1"/>
</dbReference>
<evidence type="ECO:0000259" key="2">
    <source>
        <dbReference type="Pfam" id="PF26107"/>
    </source>
</evidence>
<evidence type="ECO:0000259" key="1">
    <source>
        <dbReference type="Pfam" id="PF13280"/>
    </source>
</evidence>
<dbReference type="InterPro" id="IPR026881">
    <property type="entry name" value="WYL_dom"/>
</dbReference>
<dbReference type="InterPro" id="IPR059020">
    <property type="entry name" value="CapW_CTD"/>
</dbReference>
<comment type="caution">
    <text evidence="4">The sequence shown here is derived from an EMBL/GenBank/DDBJ whole genome shotgun (WGS) entry which is preliminary data.</text>
</comment>
<dbReference type="InterPro" id="IPR016634">
    <property type="entry name" value="CapW-like"/>
</dbReference>
<dbReference type="Proteomes" id="UP001476282">
    <property type="component" value="Unassembled WGS sequence"/>
</dbReference>
<feature type="domain" description="DNA-binding transcriptional repressor CapW winged helix-turn-helix" evidence="3">
    <location>
        <begin position="13"/>
        <end position="90"/>
    </location>
</feature>
<gene>
    <name evidence="4" type="ORF">Hsar01_01087</name>
</gene>